<organism evidence="1 2">
    <name type="scientific">Tupaia chinensis</name>
    <name type="common">Chinese tree shrew</name>
    <name type="synonym">Tupaia belangeri chinensis</name>
    <dbReference type="NCBI Taxonomy" id="246437"/>
    <lineage>
        <taxon>Eukaryota</taxon>
        <taxon>Metazoa</taxon>
        <taxon>Chordata</taxon>
        <taxon>Craniata</taxon>
        <taxon>Vertebrata</taxon>
        <taxon>Euteleostomi</taxon>
        <taxon>Mammalia</taxon>
        <taxon>Eutheria</taxon>
        <taxon>Euarchontoglires</taxon>
        <taxon>Scandentia</taxon>
        <taxon>Tupaiidae</taxon>
        <taxon>Tupaia</taxon>
    </lineage>
</organism>
<sequence>MYLLQVDTWGLSCSGDVCNGHGWALGHLPGCSQSPPRLFAGTSPAVRSYRLQIGPGPLQRSALSTPVICSFTPFEYELCGKCSWLTTHQTLGQAPGIQEKPELDTCPLSWAFRVTQETGVHKKRHH</sequence>
<reference evidence="2" key="1">
    <citation type="submission" date="2012-07" db="EMBL/GenBank/DDBJ databases">
        <title>Genome of the Chinese tree shrew, a rising model animal genetically related to primates.</title>
        <authorList>
            <person name="Zhang G."/>
            <person name="Fan Y."/>
            <person name="Yao Y."/>
            <person name="Huang Z."/>
        </authorList>
    </citation>
    <scope>NUCLEOTIDE SEQUENCE [LARGE SCALE GENOMIC DNA]</scope>
</reference>
<name>L9JE25_TUPCH</name>
<dbReference type="EMBL" id="KB321034">
    <property type="protein sequence ID" value="ELW48603.1"/>
    <property type="molecule type" value="Genomic_DNA"/>
</dbReference>
<dbReference type="Proteomes" id="UP000011518">
    <property type="component" value="Unassembled WGS sequence"/>
</dbReference>
<keyword evidence="2" id="KW-1185">Reference proteome</keyword>
<proteinExistence type="predicted"/>
<gene>
    <name evidence="1" type="ORF">TREES_T100020933</name>
</gene>
<accession>L9JE25</accession>
<evidence type="ECO:0000313" key="1">
    <source>
        <dbReference type="EMBL" id="ELW48603.1"/>
    </source>
</evidence>
<reference evidence="2" key="2">
    <citation type="journal article" date="2013" name="Nat. Commun.">
        <title>Genome of the Chinese tree shrew.</title>
        <authorList>
            <person name="Fan Y."/>
            <person name="Huang Z.Y."/>
            <person name="Cao C.C."/>
            <person name="Chen C.S."/>
            <person name="Chen Y.X."/>
            <person name="Fan D.D."/>
            <person name="He J."/>
            <person name="Hou H.L."/>
            <person name="Hu L."/>
            <person name="Hu X.T."/>
            <person name="Jiang X.T."/>
            <person name="Lai R."/>
            <person name="Lang Y.S."/>
            <person name="Liang B."/>
            <person name="Liao S.G."/>
            <person name="Mu D."/>
            <person name="Ma Y.Y."/>
            <person name="Niu Y.Y."/>
            <person name="Sun X.Q."/>
            <person name="Xia J.Q."/>
            <person name="Xiao J."/>
            <person name="Xiong Z.Q."/>
            <person name="Xu L."/>
            <person name="Yang L."/>
            <person name="Zhang Y."/>
            <person name="Zhao W."/>
            <person name="Zhao X.D."/>
            <person name="Zheng Y.T."/>
            <person name="Zhou J.M."/>
            <person name="Zhu Y.B."/>
            <person name="Zhang G.J."/>
            <person name="Wang J."/>
            <person name="Yao Y.G."/>
        </authorList>
    </citation>
    <scope>NUCLEOTIDE SEQUENCE [LARGE SCALE GENOMIC DNA]</scope>
</reference>
<protein>
    <submittedName>
        <fullName evidence="1">Uncharacterized protein</fullName>
    </submittedName>
</protein>
<dbReference type="AlphaFoldDB" id="L9JE25"/>
<dbReference type="InParanoid" id="L9JE25"/>
<evidence type="ECO:0000313" key="2">
    <source>
        <dbReference type="Proteomes" id="UP000011518"/>
    </source>
</evidence>